<organism evidence="2 3">
    <name type="scientific">Litorilituus lipolyticus</name>
    <dbReference type="NCBI Taxonomy" id="2491017"/>
    <lineage>
        <taxon>Bacteria</taxon>
        <taxon>Pseudomonadati</taxon>
        <taxon>Pseudomonadota</taxon>
        <taxon>Gammaproteobacteria</taxon>
        <taxon>Alteromonadales</taxon>
        <taxon>Colwelliaceae</taxon>
        <taxon>Litorilituus</taxon>
    </lineage>
</organism>
<dbReference type="Pfam" id="PF12412">
    <property type="entry name" value="DUF3667"/>
    <property type="match status" value="1"/>
</dbReference>
<name>A0A502KX52_9GAMM</name>
<dbReference type="AlphaFoldDB" id="A0A502KX52"/>
<feature type="transmembrane region" description="Helical" evidence="1">
    <location>
        <begin position="383"/>
        <end position="402"/>
    </location>
</feature>
<dbReference type="Proteomes" id="UP000315303">
    <property type="component" value="Unassembled WGS sequence"/>
</dbReference>
<evidence type="ECO:0000256" key="1">
    <source>
        <dbReference type="SAM" id="Phobius"/>
    </source>
</evidence>
<dbReference type="EMBL" id="SAWY01000015">
    <property type="protein sequence ID" value="TPH16202.1"/>
    <property type="molecule type" value="Genomic_DNA"/>
</dbReference>
<comment type="caution">
    <text evidence="2">The sequence shown here is derived from an EMBL/GenBank/DDBJ whole genome shotgun (WGS) entry which is preliminary data.</text>
</comment>
<protein>
    <submittedName>
        <fullName evidence="2">DUF3667 domain-containing protein</fullName>
    </submittedName>
</protein>
<keyword evidence="1" id="KW-1133">Transmembrane helix</keyword>
<dbReference type="RefSeq" id="WP_140602765.1">
    <property type="nucleotide sequence ID" value="NZ_SAWY01000015.1"/>
</dbReference>
<keyword evidence="3" id="KW-1185">Reference proteome</keyword>
<gene>
    <name evidence="2" type="ORF">EPA86_07235</name>
</gene>
<evidence type="ECO:0000313" key="3">
    <source>
        <dbReference type="Proteomes" id="UP000315303"/>
    </source>
</evidence>
<evidence type="ECO:0000313" key="2">
    <source>
        <dbReference type="EMBL" id="TPH16202.1"/>
    </source>
</evidence>
<keyword evidence="1" id="KW-0812">Transmembrane</keyword>
<dbReference type="OrthoDB" id="9111327at2"/>
<feature type="transmembrane region" description="Helical" evidence="1">
    <location>
        <begin position="280"/>
        <end position="299"/>
    </location>
</feature>
<dbReference type="InterPro" id="IPR022134">
    <property type="entry name" value="DUF3667"/>
</dbReference>
<proteinExistence type="predicted"/>
<feature type="transmembrane region" description="Helical" evidence="1">
    <location>
        <begin position="344"/>
        <end position="362"/>
    </location>
</feature>
<reference evidence="2 3" key="1">
    <citation type="submission" date="2019-01" db="EMBL/GenBank/DDBJ databases">
        <title>Litorilituus lipolytica sp. nov., isolated from intertidal sand of the Yellow Sea in China.</title>
        <authorList>
            <person name="Liu A."/>
        </authorList>
    </citation>
    <scope>NUCLEOTIDE SEQUENCE [LARGE SCALE GENOMIC DNA]</scope>
    <source>
        <strain evidence="2 3">RZ04</strain>
    </source>
</reference>
<sequence>MTSTELVKPKEKSLPAEVKKECENCGASLSGQFCAECGQEITSNIRYFGTVILHLLDDIFSFDSRASRTLLPLVLKPGFLTQKYFAGKRVHYVPPLRLYLFISIIFFLSLKLFTDIPAPKLPISASTEIQQSINDTINELNLEPTSSKNEEVKQRLNEYVTDIQQKSSPLLQSNSVKLAQLELKKLTKPDEFSSDDEIDYKSYQQSIADYKKDLKAGKKSSSYIRVSNQEDGTLRFDFLSAEMNKKLNEQVDILKEKAETAITSDPSKLIEEAIGKMPQLMFILLPIFALLLKIFYLFSKRLYMEHLTVALHSHSFIFFIILLIEMLNELEGVVIESFPTAADMLNTLMVGLLIWIPVYLFLMQKRVYKQGMLMTVIKFNIIAISYLMMIIFTGLAALVWGLTSI</sequence>
<accession>A0A502KX52</accession>
<feature type="transmembrane region" description="Helical" evidence="1">
    <location>
        <begin position="306"/>
        <end position="324"/>
    </location>
</feature>
<keyword evidence="1" id="KW-0472">Membrane</keyword>